<reference evidence="2" key="2">
    <citation type="submission" date="2002-07" db="EMBL/GenBank/DDBJ databases">
        <title>Oryza sativa nipponbare(GA3) genomic DNA, chromosome 8, PAC clone:P0458D06.</title>
        <authorList>
            <person name="Sasaki T."/>
            <person name="Matsumoto T."/>
            <person name="Katayose Y."/>
        </authorList>
    </citation>
    <scope>NUCLEOTIDE SEQUENCE</scope>
</reference>
<evidence type="ECO:0000313" key="2">
    <source>
        <dbReference type="EMBL" id="BAD05698.1"/>
    </source>
</evidence>
<reference evidence="3" key="4">
    <citation type="journal article" date="2008" name="Nucleic Acids Res.">
        <title>The rice annotation project database (RAP-DB): 2008 update.</title>
        <authorList>
            <consortium name="The rice annotation project (RAP)"/>
        </authorList>
    </citation>
    <scope>GENOME REANNOTATION</scope>
    <source>
        <strain evidence="3">cv. Nipponbare</strain>
    </source>
</reference>
<protein>
    <submittedName>
        <fullName evidence="2">Uncharacterized protein</fullName>
    </submittedName>
</protein>
<evidence type="ECO:0000313" key="1">
    <source>
        <dbReference type="EMBL" id="BAC99559.1"/>
    </source>
</evidence>
<reference evidence="1" key="1">
    <citation type="submission" date="2001-12" db="EMBL/GenBank/DDBJ databases">
        <title>Oryza sativa nipponbare(GA3) genomic DNA, chromosome 8, PAC clone:P0462E11.</title>
        <authorList>
            <person name="Sasaki T."/>
            <person name="Matsumoto T."/>
            <person name="Yamamoto K."/>
        </authorList>
    </citation>
    <scope>NUCLEOTIDE SEQUENCE</scope>
</reference>
<dbReference type="AlphaFoldDB" id="Q6Z029"/>
<proteinExistence type="predicted"/>
<dbReference type="Proteomes" id="UP000000763">
    <property type="component" value="Chromosome 8"/>
</dbReference>
<accession>Q6Z029</accession>
<evidence type="ECO:0000313" key="3">
    <source>
        <dbReference type="Proteomes" id="UP000000763"/>
    </source>
</evidence>
<gene>
    <name evidence="2" type="ORF">P0458D06.14</name>
    <name evidence="1" type="ORF">P0462E11.38</name>
</gene>
<name>Q6Z029_ORYSJ</name>
<dbReference type="EMBL" id="AP005501">
    <property type="protein sequence ID" value="BAD05698.1"/>
    <property type="molecule type" value="Genomic_DNA"/>
</dbReference>
<sequence length="61" mass="6690">MARRSSGAISSVVNPLLALEEWGPGTEGAKGMIKVSGYETMVGYDYDTRVAVPLVRKRMMR</sequence>
<reference evidence="3" key="3">
    <citation type="journal article" date="2005" name="Nature">
        <title>The map-based sequence of the rice genome.</title>
        <authorList>
            <consortium name="International rice genome sequencing project (IRGSP)"/>
            <person name="Matsumoto T."/>
            <person name="Wu J."/>
            <person name="Kanamori H."/>
            <person name="Katayose Y."/>
            <person name="Fujisawa M."/>
            <person name="Namiki N."/>
            <person name="Mizuno H."/>
            <person name="Yamamoto K."/>
            <person name="Antonio B.A."/>
            <person name="Baba T."/>
            <person name="Sakata K."/>
            <person name="Nagamura Y."/>
            <person name="Aoki H."/>
            <person name="Arikawa K."/>
            <person name="Arita K."/>
            <person name="Bito T."/>
            <person name="Chiden Y."/>
            <person name="Fujitsuka N."/>
            <person name="Fukunaka R."/>
            <person name="Hamada M."/>
            <person name="Harada C."/>
            <person name="Hayashi A."/>
            <person name="Hijishita S."/>
            <person name="Honda M."/>
            <person name="Hosokawa S."/>
            <person name="Ichikawa Y."/>
            <person name="Idonuma A."/>
            <person name="Iijima M."/>
            <person name="Ikeda M."/>
            <person name="Ikeno M."/>
            <person name="Ito K."/>
            <person name="Ito S."/>
            <person name="Ito T."/>
            <person name="Ito Y."/>
            <person name="Ito Y."/>
            <person name="Iwabuchi A."/>
            <person name="Kamiya K."/>
            <person name="Karasawa W."/>
            <person name="Kurita K."/>
            <person name="Katagiri S."/>
            <person name="Kikuta A."/>
            <person name="Kobayashi H."/>
            <person name="Kobayashi N."/>
            <person name="Machita K."/>
            <person name="Maehara T."/>
            <person name="Masukawa M."/>
            <person name="Mizubayashi T."/>
            <person name="Mukai Y."/>
            <person name="Nagasaki H."/>
            <person name="Nagata Y."/>
            <person name="Naito S."/>
            <person name="Nakashima M."/>
            <person name="Nakama Y."/>
            <person name="Nakamichi Y."/>
            <person name="Nakamura M."/>
            <person name="Meguro A."/>
            <person name="Negishi M."/>
            <person name="Ohta I."/>
            <person name="Ohta T."/>
            <person name="Okamoto M."/>
            <person name="Ono N."/>
            <person name="Saji S."/>
            <person name="Sakaguchi M."/>
            <person name="Sakai K."/>
            <person name="Shibata M."/>
            <person name="Shimokawa T."/>
            <person name="Song J."/>
            <person name="Takazaki Y."/>
            <person name="Terasawa K."/>
            <person name="Tsugane M."/>
            <person name="Tsuji K."/>
            <person name="Ueda S."/>
            <person name="Waki K."/>
            <person name="Yamagata H."/>
            <person name="Yamamoto M."/>
            <person name="Yamamoto S."/>
            <person name="Yamane H."/>
            <person name="Yoshiki S."/>
            <person name="Yoshihara R."/>
            <person name="Yukawa K."/>
            <person name="Zhong H."/>
            <person name="Yano M."/>
            <person name="Yuan Q."/>
            <person name="Ouyang S."/>
            <person name="Liu J."/>
            <person name="Jones K.M."/>
            <person name="Gansberger K."/>
            <person name="Moffat K."/>
            <person name="Hill J."/>
            <person name="Bera J."/>
            <person name="Fadrosh D."/>
            <person name="Jin S."/>
            <person name="Johri S."/>
            <person name="Kim M."/>
            <person name="Overton L."/>
            <person name="Reardon M."/>
            <person name="Tsitrin T."/>
            <person name="Vuong H."/>
            <person name="Weaver B."/>
            <person name="Ciecko A."/>
            <person name="Tallon L."/>
            <person name="Jackson J."/>
            <person name="Pai G."/>
            <person name="Aken S.V."/>
            <person name="Utterback T."/>
            <person name="Reidmuller S."/>
            <person name="Feldblyum T."/>
            <person name="Hsiao J."/>
            <person name="Zismann V."/>
            <person name="Iobst S."/>
            <person name="de Vazeille A.R."/>
            <person name="Buell C.R."/>
            <person name="Ying K."/>
            <person name="Li Y."/>
            <person name="Lu T."/>
            <person name="Huang Y."/>
            <person name="Zhao Q."/>
            <person name="Feng Q."/>
            <person name="Zhang L."/>
            <person name="Zhu J."/>
            <person name="Weng Q."/>
            <person name="Mu J."/>
            <person name="Lu Y."/>
            <person name="Fan D."/>
            <person name="Liu Y."/>
            <person name="Guan J."/>
            <person name="Zhang Y."/>
            <person name="Yu S."/>
            <person name="Liu X."/>
            <person name="Zhang Y."/>
            <person name="Hong G."/>
            <person name="Han B."/>
            <person name="Choisne N."/>
            <person name="Demange N."/>
            <person name="Orjeda G."/>
            <person name="Samain S."/>
            <person name="Cattolico L."/>
            <person name="Pelletier E."/>
            <person name="Couloux A."/>
            <person name="Segurens B."/>
            <person name="Wincker P."/>
            <person name="D'Hont A."/>
            <person name="Scarpelli C."/>
            <person name="Weissenbach J."/>
            <person name="Salanoubat M."/>
            <person name="Quetier F."/>
            <person name="Yu Y."/>
            <person name="Kim H.R."/>
            <person name="Rambo T."/>
            <person name="Currie J."/>
            <person name="Collura K."/>
            <person name="Luo M."/>
            <person name="Yang T."/>
            <person name="Ammiraju J.S.S."/>
            <person name="Engler F."/>
            <person name="Soderlund C."/>
            <person name="Wing R.A."/>
            <person name="Palmer L.E."/>
            <person name="de la Bastide M."/>
            <person name="Spiegel L."/>
            <person name="Nascimento L."/>
            <person name="Zutavern T."/>
            <person name="O'Shaughnessy A."/>
            <person name="Dike S."/>
            <person name="Dedhia N."/>
            <person name="Preston R."/>
            <person name="Balija V."/>
            <person name="McCombie W.R."/>
            <person name="Chow T."/>
            <person name="Chen H."/>
            <person name="Chung M."/>
            <person name="Chen C."/>
            <person name="Shaw J."/>
            <person name="Wu H."/>
            <person name="Hsiao K."/>
            <person name="Chao Y."/>
            <person name="Chu M."/>
            <person name="Cheng C."/>
            <person name="Hour A."/>
            <person name="Lee P."/>
            <person name="Lin S."/>
            <person name="Lin Y."/>
            <person name="Liou J."/>
            <person name="Liu S."/>
            <person name="Hsing Y."/>
            <person name="Raghuvanshi S."/>
            <person name="Mohanty A."/>
            <person name="Bharti A.K."/>
            <person name="Gaur A."/>
            <person name="Gupta V."/>
            <person name="Kumar D."/>
            <person name="Ravi V."/>
            <person name="Vij S."/>
            <person name="Kapur A."/>
            <person name="Khurana P."/>
            <person name="Khurana P."/>
            <person name="Khurana J.P."/>
            <person name="Tyagi A.K."/>
            <person name="Gaikwad K."/>
            <person name="Singh A."/>
            <person name="Dalal V."/>
            <person name="Srivastava S."/>
            <person name="Dixit A."/>
            <person name="Pal A.K."/>
            <person name="Ghazi I.A."/>
            <person name="Yadav M."/>
            <person name="Pandit A."/>
            <person name="Bhargava A."/>
            <person name="Sureshbabu K."/>
            <person name="Batra K."/>
            <person name="Sharma T.R."/>
            <person name="Mohapatra T."/>
            <person name="Singh N.K."/>
            <person name="Messing J."/>
            <person name="Nelson A.B."/>
            <person name="Fuks G."/>
            <person name="Kavchok S."/>
            <person name="Keizer G."/>
            <person name="Linton E."/>
            <person name="Llaca V."/>
            <person name="Song R."/>
            <person name="Tanyolac B."/>
            <person name="Young S."/>
            <person name="Ho-Il K."/>
            <person name="Hahn J.H."/>
            <person name="Sangsakoo G."/>
            <person name="Vanavichit A."/>
            <person name="de Mattos Luiz.A.T."/>
            <person name="Zimmer P.D."/>
            <person name="Malone G."/>
            <person name="Dellagostin O."/>
            <person name="de Oliveira A.C."/>
            <person name="Bevan M."/>
            <person name="Bancroft I."/>
            <person name="Minx P."/>
            <person name="Cordum H."/>
            <person name="Wilson R."/>
            <person name="Cheng Z."/>
            <person name="Jin W."/>
            <person name="Jiang J."/>
            <person name="Leong S.A."/>
            <person name="Iwama H."/>
            <person name="Gojobori T."/>
            <person name="Itoh T."/>
            <person name="Niimura Y."/>
            <person name="Fujii Y."/>
            <person name="Habara T."/>
            <person name="Sakai H."/>
            <person name="Sato Y."/>
            <person name="Wilson G."/>
            <person name="Kumar K."/>
            <person name="McCouch S."/>
            <person name="Juretic N."/>
            <person name="Hoen D."/>
            <person name="Wright S."/>
            <person name="Bruskiewich R."/>
            <person name="Bureau T."/>
            <person name="Miyao A."/>
            <person name="Hirochika H."/>
            <person name="Nishikawa T."/>
            <person name="Kadowaki K."/>
            <person name="Sugiura M."/>
            <person name="Burr B."/>
            <person name="Sasaki T."/>
        </authorList>
    </citation>
    <scope>NUCLEOTIDE SEQUENCE [LARGE SCALE GENOMIC DNA]</scope>
    <source>
        <strain evidence="3">cv. Nipponbare</strain>
    </source>
</reference>
<organism evidence="2 3">
    <name type="scientific">Oryza sativa subsp. japonica</name>
    <name type="common">Rice</name>
    <dbReference type="NCBI Taxonomy" id="39947"/>
    <lineage>
        <taxon>Eukaryota</taxon>
        <taxon>Viridiplantae</taxon>
        <taxon>Streptophyta</taxon>
        <taxon>Embryophyta</taxon>
        <taxon>Tracheophyta</taxon>
        <taxon>Spermatophyta</taxon>
        <taxon>Magnoliopsida</taxon>
        <taxon>Liliopsida</taxon>
        <taxon>Poales</taxon>
        <taxon>Poaceae</taxon>
        <taxon>BOP clade</taxon>
        <taxon>Oryzoideae</taxon>
        <taxon>Oryzeae</taxon>
        <taxon>Oryzinae</taxon>
        <taxon>Oryza</taxon>
        <taxon>Oryza sativa</taxon>
    </lineage>
</organism>
<dbReference type="EMBL" id="AP004560">
    <property type="protein sequence ID" value="BAC99559.1"/>
    <property type="molecule type" value="Genomic_DNA"/>
</dbReference>